<accession>A0A081K6Z1</accession>
<feature type="compositionally biased region" description="Polar residues" evidence="1">
    <location>
        <begin position="65"/>
        <end position="84"/>
    </location>
</feature>
<feature type="region of interest" description="Disordered" evidence="1">
    <location>
        <begin position="1"/>
        <end position="84"/>
    </location>
</feature>
<comment type="caution">
    <text evidence="2">The sequence shown here is derived from an EMBL/GenBank/DDBJ whole genome shotgun (WGS) entry which is preliminary data.</text>
</comment>
<name>A0A081K6Z1_9GAMM</name>
<dbReference type="AlphaFoldDB" id="A0A081K6Z1"/>
<keyword evidence="3" id="KW-1185">Reference proteome</keyword>
<proteinExistence type="predicted"/>
<organism evidence="2 3">
    <name type="scientific">Endozoicomonas elysicola</name>
    <dbReference type="NCBI Taxonomy" id="305900"/>
    <lineage>
        <taxon>Bacteria</taxon>
        <taxon>Pseudomonadati</taxon>
        <taxon>Pseudomonadota</taxon>
        <taxon>Gammaproteobacteria</taxon>
        <taxon>Oceanospirillales</taxon>
        <taxon>Endozoicomonadaceae</taxon>
        <taxon>Endozoicomonas</taxon>
    </lineage>
</organism>
<evidence type="ECO:0000313" key="2">
    <source>
        <dbReference type="EMBL" id="KEI69917.1"/>
    </source>
</evidence>
<evidence type="ECO:0000256" key="1">
    <source>
        <dbReference type="SAM" id="MobiDB-lite"/>
    </source>
</evidence>
<gene>
    <name evidence="2" type="ORF">GV64_03410</name>
</gene>
<protein>
    <submittedName>
        <fullName evidence="2">Uncharacterized protein</fullName>
    </submittedName>
</protein>
<dbReference type="Proteomes" id="UP000027997">
    <property type="component" value="Unassembled WGS sequence"/>
</dbReference>
<sequence length="84" mass="9060">MTPQAQKVLDKLKEAPGLQAEQPLKPETPSTRIEASIAPRANMAIPPTSHHSPQSNDRNTETSEVKTSLAAQTTQVNARSCTIL</sequence>
<reference evidence="2 3" key="1">
    <citation type="submission" date="2014-06" db="EMBL/GenBank/DDBJ databases">
        <title>Whole Genome Sequences of Three Symbiotic Endozoicomonas Bacteria.</title>
        <authorList>
            <person name="Neave M.J."/>
            <person name="Apprill A."/>
            <person name="Voolstra C.R."/>
        </authorList>
    </citation>
    <scope>NUCLEOTIDE SEQUENCE [LARGE SCALE GENOMIC DNA]</scope>
    <source>
        <strain evidence="2 3">DSM 22380</strain>
    </source>
</reference>
<dbReference type="EMBL" id="JOJP01000001">
    <property type="protein sequence ID" value="KEI69917.1"/>
    <property type="molecule type" value="Genomic_DNA"/>
</dbReference>
<evidence type="ECO:0000313" key="3">
    <source>
        <dbReference type="Proteomes" id="UP000027997"/>
    </source>
</evidence>